<evidence type="ECO:0000256" key="1">
    <source>
        <dbReference type="SAM" id="MobiDB-lite"/>
    </source>
</evidence>
<gene>
    <name evidence="2" type="ORF">CY34DRAFT_109432</name>
</gene>
<feature type="compositionally biased region" description="Low complexity" evidence="1">
    <location>
        <begin position="12"/>
        <end position="28"/>
    </location>
</feature>
<dbReference type="HOGENOM" id="CLU_1628147_0_0_1"/>
<reference evidence="2 3" key="1">
    <citation type="submission" date="2014-04" db="EMBL/GenBank/DDBJ databases">
        <authorList>
            <consortium name="DOE Joint Genome Institute"/>
            <person name="Kuo A."/>
            <person name="Ruytinx J."/>
            <person name="Rineau F."/>
            <person name="Colpaert J."/>
            <person name="Kohler A."/>
            <person name="Nagy L.G."/>
            <person name="Floudas D."/>
            <person name="Copeland A."/>
            <person name="Barry K.W."/>
            <person name="Cichocki N."/>
            <person name="Veneault-Fourrey C."/>
            <person name="LaButti K."/>
            <person name="Lindquist E.A."/>
            <person name="Lipzen A."/>
            <person name="Lundell T."/>
            <person name="Morin E."/>
            <person name="Murat C."/>
            <person name="Sun H."/>
            <person name="Tunlid A."/>
            <person name="Henrissat B."/>
            <person name="Grigoriev I.V."/>
            <person name="Hibbett D.S."/>
            <person name="Martin F."/>
            <person name="Nordberg H.P."/>
            <person name="Cantor M.N."/>
            <person name="Hua S.X."/>
        </authorList>
    </citation>
    <scope>NUCLEOTIDE SEQUENCE [LARGE SCALE GENOMIC DNA]</scope>
    <source>
        <strain evidence="2 3">UH-Slu-Lm8-n1</strain>
    </source>
</reference>
<name>A0A0C9ZGY8_9AGAM</name>
<dbReference type="OrthoDB" id="2676422at2759"/>
<feature type="region of interest" description="Disordered" evidence="1">
    <location>
        <begin position="1"/>
        <end position="30"/>
    </location>
</feature>
<reference evidence="3" key="2">
    <citation type="submission" date="2015-01" db="EMBL/GenBank/DDBJ databases">
        <title>Evolutionary Origins and Diversification of the Mycorrhizal Mutualists.</title>
        <authorList>
            <consortium name="DOE Joint Genome Institute"/>
            <consortium name="Mycorrhizal Genomics Consortium"/>
            <person name="Kohler A."/>
            <person name="Kuo A."/>
            <person name="Nagy L.G."/>
            <person name="Floudas D."/>
            <person name="Copeland A."/>
            <person name="Barry K.W."/>
            <person name="Cichocki N."/>
            <person name="Veneault-Fourrey C."/>
            <person name="LaButti K."/>
            <person name="Lindquist E.A."/>
            <person name="Lipzen A."/>
            <person name="Lundell T."/>
            <person name="Morin E."/>
            <person name="Murat C."/>
            <person name="Riley R."/>
            <person name="Ohm R."/>
            <person name="Sun H."/>
            <person name="Tunlid A."/>
            <person name="Henrissat B."/>
            <person name="Grigoriev I.V."/>
            <person name="Hibbett D.S."/>
            <person name="Martin F."/>
        </authorList>
    </citation>
    <scope>NUCLEOTIDE SEQUENCE [LARGE SCALE GENOMIC DNA]</scope>
    <source>
        <strain evidence="3">UH-Slu-Lm8-n1</strain>
    </source>
</reference>
<accession>A0A0C9ZGY8</accession>
<dbReference type="InParanoid" id="A0A0C9ZGY8"/>
<evidence type="ECO:0000313" key="2">
    <source>
        <dbReference type="EMBL" id="KIK36675.1"/>
    </source>
</evidence>
<evidence type="ECO:0000313" key="3">
    <source>
        <dbReference type="Proteomes" id="UP000054485"/>
    </source>
</evidence>
<sequence length="163" mass="17054">MSQSYHSKVRFESPMSTNESTSSSEAGSPVNPRFNLGMAVPVAQPLPTPWFNFGMNVDLPTMPPPAAPPMPKFNLGMDLDLPTAALSAAPPALKFNFGIHLGIPAAVAPPSLAVHTPQPFNLGFNLTLPTQALAPMPFNLGFNVPVQGMTEPAPGHGALTTGN</sequence>
<dbReference type="Proteomes" id="UP000054485">
    <property type="component" value="Unassembled WGS sequence"/>
</dbReference>
<protein>
    <submittedName>
        <fullName evidence="2">Uncharacterized protein</fullName>
    </submittedName>
</protein>
<proteinExistence type="predicted"/>
<dbReference type="EMBL" id="KN835508">
    <property type="protein sequence ID" value="KIK36675.1"/>
    <property type="molecule type" value="Genomic_DNA"/>
</dbReference>
<dbReference type="AlphaFoldDB" id="A0A0C9ZGY8"/>
<keyword evidence="3" id="KW-1185">Reference proteome</keyword>
<organism evidence="2 3">
    <name type="scientific">Suillus luteus UH-Slu-Lm8-n1</name>
    <dbReference type="NCBI Taxonomy" id="930992"/>
    <lineage>
        <taxon>Eukaryota</taxon>
        <taxon>Fungi</taxon>
        <taxon>Dikarya</taxon>
        <taxon>Basidiomycota</taxon>
        <taxon>Agaricomycotina</taxon>
        <taxon>Agaricomycetes</taxon>
        <taxon>Agaricomycetidae</taxon>
        <taxon>Boletales</taxon>
        <taxon>Suillineae</taxon>
        <taxon>Suillaceae</taxon>
        <taxon>Suillus</taxon>
    </lineage>
</organism>